<dbReference type="Proteomes" id="UP000577724">
    <property type="component" value="Unassembled WGS sequence"/>
</dbReference>
<dbReference type="RefSeq" id="WP_175381822.1">
    <property type="nucleotide sequence ID" value="NZ_JABMCC010000107.1"/>
</dbReference>
<keyword evidence="2" id="KW-1185">Reference proteome</keyword>
<proteinExistence type="predicted"/>
<reference evidence="1 2" key="1">
    <citation type="submission" date="2020-05" db="EMBL/GenBank/DDBJ databases">
        <title>Genome Sequencing of Type Strains.</title>
        <authorList>
            <person name="Lemaire J.F."/>
            <person name="Inderbitzin P."/>
            <person name="Gregorio O.A."/>
            <person name="Collins S.B."/>
            <person name="Wespe N."/>
            <person name="Knight-Connoni V."/>
        </authorList>
    </citation>
    <scope>NUCLEOTIDE SEQUENCE [LARGE SCALE GENOMIC DNA]</scope>
    <source>
        <strain evidence="1 2">DSM 19942</strain>
    </source>
</reference>
<sequence>MYTQELFGIRLFDYEEVQTWDEGTHYINTTFHLEELQKYNGFPIEVDQEWNIKIWSVDGKQVNVFCIIDIEEFKSTLLKRIN</sequence>
<dbReference type="GeneID" id="97131527"/>
<name>A0ABX2MLI0_9BACL</name>
<accession>A0ABX2MLI0</accession>
<organism evidence="1 2">
    <name type="scientific">Paenibacillus taichungensis</name>
    <dbReference type="NCBI Taxonomy" id="484184"/>
    <lineage>
        <taxon>Bacteria</taxon>
        <taxon>Bacillati</taxon>
        <taxon>Bacillota</taxon>
        <taxon>Bacilli</taxon>
        <taxon>Bacillales</taxon>
        <taxon>Paenibacillaceae</taxon>
        <taxon>Paenibacillus</taxon>
    </lineage>
</organism>
<gene>
    <name evidence="1" type="ORF">HP548_12450</name>
</gene>
<evidence type="ECO:0000313" key="2">
    <source>
        <dbReference type="Proteomes" id="UP000577724"/>
    </source>
</evidence>
<comment type="caution">
    <text evidence="1">The sequence shown here is derived from an EMBL/GenBank/DDBJ whole genome shotgun (WGS) entry which is preliminary data.</text>
</comment>
<evidence type="ECO:0000313" key="1">
    <source>
        <dbReference type="EMBL" id="NUU54887.1"/>
    </source>
</evidence>
<protein>
    <submittedName>
        <fullName evidence="1">Uncharacterized protein</fullName>
    </submittedName>
</protein>
<dbReference type="EMBL" id="JABMCC010000107">
    <property type="protein sequence ID" value="NUU54887.1"/>
    <property type="molecule type" value="Genomic_DNA"/>
</dbReference>